<gene>
    <name evidence="3" type="ORF">GHI93_08205</name>
</gene>
<dbReference type="RefSeq" id="WP_153496571.1">
    <property type="nucleotide sequence ID" value="NZ_CAXYUY010000011.1"/>
</dbReference>
<evidence type="ECO:0000313" key="3">
    <source>
        <dbReference type="EMBL" id="MQW39907.1"/>
    </source>
</evidence>
<evidence type="ECO:0000256" key="1">
    <source>
        <dbReference type="SAM" id="Phobius"/>
    </source>
</evidence>
<comment type="caution">
    <text evidence="3">The sequence shown here is derived from an EMBL/GenBank/DDBJ whole genome shotgun (WGS) entry which is preliminary data.</text>
</comment>
<evidence type="ECO:0000313" key="4">
    <source>
        <dbReference type="Proteomes" id="UP000439550"/>
    </source>
</evidence>
<dbReference type="Pfam" id="PF09922">
    <property type="entry name" value="LiaF-like_C"/>
    <property type="match status" value="1"/>
</dbReference>
<dbReference type="Proteomes" id="UP000439550">
    <property type="component" value="Unassembled WGS sequence"/>
</dbReference>
<accession>A0A7X2D1Y4</accession>
<evidence type="ECO:0000259" key="2">
    <source>
        <dbReference type="Pfam" id="PF09922"/>
    </source>
</evidence>
<keyword evidence="1" id="KW-1133">Transmembrane helix</keyword>
<proteinExistence type="predicted"/>
<keyword evidence="1" id="KW-0472">Membrane</keyword>
<sequence>MTKRLKVIIGIELLILVALFIHIAKTPHMWLMVLLALVFTFLANRSRAKIFRLISAVFWIISALILFSVGWFWAAVFFPAIMCLVFWKNNPRMEDQSGPRNFYQEFQDDTEAPKEELTKANGNDIIDLDTLNYRPAGNALSIKKNSGNTKIIVPKDVEVILDITVDTGIVKIFDEAAKINAGNIRYFSDPTQHFKKRVRITIRVQTGNVEIVHG</sequence>
<dbReference type="InterPro" id="IPR024425">
    <property type="entry name" value="LiaF-like_C"/>
</dbReference>
<name>A0A7X2D1Y4_9LACT</name>
<dbReference type="OrthoDB" id="2351415at2"/>
<feature type="domain" description="Cell wall-active antibiotics response LiaF-like C-terminal" evidence="2">
    <location>
        <begin position="117"/>
        <end position="211"/>
    </location>
</feature>
<protein>
    <recommendedName>
        <fullName evidence="2">Cell wall-active antibiotics response LiaF-like C-terminal domain-containing protein</fullName>
    </recommendedName>
</protein>
<feature type="transmembrane region" description="Helical" evidence="1">
    <location>
        <begin position="7"/>
        <end position="23"/>
    </location>
</feature>
<dbReference type="EMBL" id="WITJ01000010">
    <property type="protein sequence ID" value="MQW39907.1"/>
    <property type="molecule type" value="Genomic_DNA"/>
</dbReference>
<organism evidence="3 4">
    <name type="scientific">Lactococcus hircilactis</name>
    <dbReference type="NCBI Taxonomy" id="1494462"/>
    <lineage>
        <taxon>Bacteria</taxon>
        <taxon>Bacillati</taxon>
        <taxon>Bacillota</taxon>
        <taxon>Bacilli</taxon>
        <taxon>Lactobacillales</taxon>
        <taxon>Streptococcaceae</taxon>
        <taxon>Lactococcus</taxon>
    </lineage>
</organism>
<keyword evidence="1" id="KW-0812">Transmembrane</keyword>
<feature type="transmembrane region" description="Helical" evidence="1">
    <location>
        <begin position="56"/>
        <end position="87"/>
    </location>
</feature>
<reference evidence="3 4" key="1">
    <citation type="submission" date="2019-10" db="EMBL/GenBank/DDBJ databases">
        <authorList>
            <person name="Dong K."/>
        </authorList>
    </citation>
    <scope>NUCLEOTIDE SEQUENCE [LARGE SCALE GENOMIC DNA]</scope>
    <source>
        <strain evidence="3 4">DSM 28960</strain>
    </source>
</reference>
<feature type="transmembrane region" description="Helical" evidence="1">
    <location>
        <begin position="29"/>
        <end position="44"/>
    </location>
</feature>
<keyword evidence="4" id="KW-1185">Reference proteome</keyword>
<dbReference type="AlphaFoldDB" id="A0A7X2D1Y4"/>